<sequence length="384" mass="42898">MDALKRHGRPKSGSTITSANPQTGRPSTNTSNTSRTSLSNASNHTATSASSRIYPQSNSSTTEDGELPAPNDIWPRSESDDSNDDVEVGTATLERNSISKRSGFFRSLVQKISKRTYYKPQRNPRSAVLGIDLEPVDPPYLISNCHFQVRDATDEWNLNTTFDFVHVRMLGDVPEKERLIQSIYDNLNPGGWAEFTEWIVVLQSPNHSLDNTSFERWNQLIRQGKCFFQPPSSITNSDCLGLKDLGSSLYYPTQYKPLLQKVGFENITETKNGAPTNACYPGKKLRKIGNMMTQNWIAILEPLTSPVLTNGLGWTPEDVKTLLASVKKEIPDTRYHSYMTLMTVYCQKPRPATASTTASSLRKTPIPEASPRESAEQPCEIDQE</sequence>
<dbReference type="EMBL" id="CM003107">
    <property type="protein sequence ID" value="KUI73397.1"/>
    <property type="molecule type" value="Genomic_DNA"/>
</dbReference>
<dbReference type="SUPFAM" id="SSF53335">
    <property type="entry name" value="S-adenosyl-L-methionine-dependent methyltransferases"/>
    <property type="match status" value="1"/>
</dbReference>
<feature type="compositionally biased region" description="Polar residues" evidence="1">
    <location>
        <begin position="353"/>
        <end position="362"/>
    </location>
</feature>
<dbReference type="OrthoDB" id="2013972at2759"/>
<feature type="compositionally biased region" description="Polar residues" evidence="1">
    <location>
        <begin position="12"/>
        <end position="26"/>
    </location>
</feature>
<evidence type="ECO:0000256" key="1">
    <source>
        <dbReference type="SAM" id="MobiDB-lite"/>
    </source>
</evidence>
<dbReference type="Pfam" id="PF13489">
    <property type="entry name" value="Methyltransf_23"/>
    <property type="match status" value="1"/>
</dbReference>
<evidence type="ECO:0000313" key="3">
    <source>
        <dbReference type="Proteomes" id="UP000078559"/>
    </source>
</evidence>
<accession>A0A194WAP7</accession>
<protein>
    <submittedName>
        <fullName evidence="2">Uncharacterized protein</fullName>
    </submittedName>
</protein>
<keyword evidence="3" id="KW-1185">Reference proteome</keyword>
<reference evidence="2" key="1">
    <citation type="submission" date="2014-12" db="EMBL/GenBank/DDBJ databases">
        <title>Genome Sequence of Valsa Canker Pathogens Uncovers a Specific Adaption of Colonization on Woody Bark.</title>
        <authorList>
            <person name="Yin Z."/>
            <person name="Liu H."/>
            <person name="Gao X."/>
            <person name="Li Z."/>
            <person name="Song N."/>
            <person name="Ke X."/>
            <person name="Dai Q."/>
            <person name="Wu Y."/>
            <person name="Sun Y."/>
            <person name="Xu J.-R."/>
            <person name="Kang Z.K."/>
            <person name="Wang L."/>
            <person name="Huang L."/>
        </authorList>
    </citation>
    <scope>NUCLEOTIDE SEQUENCE [LARGE SCALE GENOMIC DNA]</scope>
    <source>
        <strain evidence="2">03-8</strain>
    </source>
</reference>
<dbReference type="InterPro" id="IPR029063">
    <property type="entry name" value="SAM-dependent_MTases_sf"/>
</dbReference>
<evidence type="ECO:0000313" key="2">
    <source>
        <dbReference type="EMBL" id="KUI73397.1"/>
    </source>
</evidence>
<name>A0A194WAP7_CYTMA</name>
<feature type="compositionally biased region" description="Low complexity" evidence="1">
    <location>
        <begin position="27"/>
        <end position="51"/>
    </location>
</feature>
<feature type="region of interest" description="Disordered" evidence="1">
    <location>
        <begin position="351"/>
        <end position="384"/>
    </location>
</feature>
<feature type="region of interest" description="Disordered" evidence="1">
    <location>
        <begin position="1"/>
        <end position="86"/>
    </location>
</feature>
<dbReference type="Proteomes" id="UP000078559">
    <property type="component" value="Chromosome 10"/>
</dbReference>
<gene>
    <name evidence="2" type="ORF">VM1G_09017</name>
</gene>
<proteinExistence type="predicted"/>
<feature type="compositionally biased region" description="Polar residues" evidence="1">
    <location>
        <begin position="53"/>
        <end position="62"/>
    </location>
</feature>
<feature type="compositionally biased region" description="Basic residues" evidence="1">
    <location>
        <begin position="1"/>
        <end position="10"/>
    </location>
</feature>
<dbReference type="AlphaFoldDB" id="A0A194WAP7"/>
<organism evidence="2 3">
    <name type="scientific">Cytospora mali</name>
    <name type="common">Apple Valsa canker fungus</name>
    <name type="synonym">Valsa mali</name>
    <dbReference type="NCBI Taxonomy" id="578113"/>
    <lineage>
        <taxon>Eukaryota</taxon>
        <taxon>Fungi</taxon>
        <taxon>Dikarya</taxon>
        <taxon>Ascomycota</taxon>
        <taxon>Pezizomycotina</taxon>
        <taxon>Sordariomycetes</taxon>
        <taxon>Sordariomycetidae</taxon>
        <taxon>Diaporthales</taxon>
        <taxon>Cytosporaceae</taxon>
        <taxon>Cytospora</taxon>
    </lineage>
</organism>
<dbReference type="Gene3D" id="3.40.50.150">
    <property type="entry name" value="Vaccinia Virus protein VP39"/>
    <property type="match status" value="1"/>
</dbReference>